<organism evidence="2 3">
    <name type="scientific">Gryllotalpicola koreensis</name>
    <dbReference type="NCBI Taxonomy" id="993086"/>
    <lineage>
        <taxon>Bacteria</taxon>
        <taxon>Bacillati</taxon>
        <taxon>Actinomycetota</taxon>
        <taxon>Actinomycetes</taxon>
        <taxon>Micrococcales</taxon>
        <taxon>Microbacteriaceae</taxon>
        <taxon>Gryllotalpicola</taxon>
    </lineage>
</organism>
<gene>
    <name evidence="2" type="ORF">GCM10022287_13070</name>
</gene>
<evidence type="ECO:0000313" key="3">
    <source>
        <dbReference type="Proteomes" id="UP001501079"/>
    </source>
</evidence>
<feature type="chain" id="PRO_5045203302" evidence="1">
    <location>
        <begin position="30"/>
        <end position="186"/>
    </location>
</feature>
<accession>A0ABP7ZWX2</accession>
<dbReference type="RefSeq" id="WP_344752512.1">
    <property type="nucleotide sequence ID" value="NZ_BAABBW010000002.1"/>
</dbReference>
<reference evidence="3" key="1">
    <citation type="journal article" date="2019" name="Int. J. Syst. Evol. Microbiol.">
        <title>The Global Catalogue of Microorganisms (GCM) 10K type strain sequencing project: providing services to taxonomists for standard genome sequencing and annotation.</title>
        <authorList>
            <consortium name="The Broad Institute Genomics Platform"/>
            <consortium name="The Broad Institute Genome Sequencing Center for Infectious Disease"/>
            <person name="Wu L."/>
            <person name="Ma J."/>
        </authorList>
    </citation>
    <scope>NUCLEOTIDE SEQUENCE [LARGE SCALE GENOMIC DNA]</scope>
    <source>
        <strain evidence="3">JCM 17591</strain>
    </source>
</reference>
<keyword evidence="1" id="KW-0732">Signal</keyword>
<dbReference type="Proteomes" id="UP001501079">
    <property type="component" value="Unassembled WGS sequence"/>
</dbReference>
<evidence type="ECO:0000313" key="2">
    <source>
        <dbReference type="EMBL" id="GAA4172350.1"/>
    </source>
</evidence>
<name>A0ABP7ZWX2_9MICO</name>
<proteinExistence type="predicted"/>
<feature type="signal peptide" evidence="1">
    <location>
        <begin position="1"/>
        <end position="29"/>
    </location>
</feature>
<sequence length="186" mass="20028">MNTKTRLATLVIAATAAVALCGAATPANAARPAPEARPRTAVVENGGCSSSYTQGWTSVDMVITNTTDFTLNFDPDLSGPSTGHWHERPASTLGPGQCEVVNAYASTDIHVFNLNVVYSTAWGDYMPFQGVANATNSVYNEAVFQNVPEYHENSYYWSGAVDTRYSISQATPEVGMLHTHFDLQLS</sequence>
<comment type="caution">
    <text evidence="2">The sequence shown here is derived from an EMBL/GenBank/DDBJ whole genome shotgun (WGS) entry which is preliminary data.</text>
</comment>
<evidence type="ECO:0000256" key="1">
    <source>
        <dbReference type="SAM" id="SignalP"/>
    </source>
</evidence>
<dbReference type="EMBL" id="BAABBW010000002">
    <property type="protein sequence ID" value="GAA4172350.1"/>
    <property type="molecule type" value="Genomic_DNA"/>
</dbReference>
<keyword evidence="3" id="KW-1185">Reference proteome</keyword>
<protein>
    <submittedName>
        <fullName evidence="2">Uncharacterized protein</fullName>
    </submittedName>
</protein>